<organism evidence="1">
    <name type="scientific">Streptococcus sp. CP1998</name>
    <dbReference type="NCBI Taxonomy" id="3238303"/>
    <lineage>
        <taxon>Bacteria</taxon>
        <taxon>Bacillati</taxon>
        <taxon>Bacillota</taxon>
        <taxon>Bacilli</taxon>
        <taxon>Lactobacillales</taxon>
        <taxon>Streptococcaceae</taxon>
        <taxon>Streptococcus</taxon>
    </lineage>
</organism>
<protein>
    <submittedName>
        <fullName evidence="1">DUF6612 family protein</fullName>
    </submittedName>
</protein>
<dbReference type="PROSITE" id="PS51257">
    <property type="entry name" value="PROKAR_LIPOPROTEIN"/>
    <property type="match status" value="1"/>
</dbReference>
<dbReference type="AlphaFoldDB" id="A0AB39LBL9"/>
<reference evidence="1" key="1">
    <citation type="submission" date="2024-07" db="EMBL/GenBank/DDBJ databases">
        <authorList>
            <person name="Li G."/>
        </authorList>
    </citation>
    <scope>NUCLEOTIDE SEQUENCE</scope>
    <source>
        <strain evidence="1">CP1998</strain>
    </source>
</reference>
<accession>A0AB39LBL9</accession>
<evidence type="ECO:0000313" key="1">
    <source>
        <dbReference type="EMBL" id="XDP49324.1"/>
    </source>
</evidence>
<dbReference type="RefSeq" id="WP_369087722.1">
    <property type="nucleotide sequence ID" value="NZ_CP163380.1"/>
</dbReference>
<gene>
    <name evidence="1" type="ORF">AB4X21_07065</name>
</gene>
<name>A0AB39LBL9_9STRE</name>
<dbReference type="EMBL" id="CP163380">
    <property type="protein sequence ID" value="XDP49324.1"/>
    <property type="molecule type" value="Genomic_DNA"/>
</dbReference>
<sequence>MLNMRKPILLLVGLLAVASLVGCQQESGKKGDSKELSQEQIIDKGLQAFEHLKDGKIKLESKIEREFSEPRSDGSTHTVYTPTFEGSFELKPVRVRGLYTNGDMSKEEYYDAFHKYSRPKDSSEWEMSLSSQENHQPVGVNQEAIRFFQTQKDKFEVTKKKDEYILTYKSKDVNHLLEPNDDVLQGAFPLGVSYFEDSEGSYQIDLIVSKDNLTPLGVTYTCTSDSSFAKEKLTCRITYSKQNTGVQVEVPEAVEKLGGI</sequence>
<proteinExistence type="predicted"/>